<sequence length="136" mass="13667">MRCGARLTPPATTPAQTPAPVAYQPVSSQPIAVAPTPISAPIQAVSARQRDSVVTIRHISAGSAFKVTFVTYVLLLGLIGLLVVVLPGLLGSSLLGGLVDDPYDLGALGGGIVITLVTYVALVVGGSIGPAIVMAL</sequence>
<keyword evidence="1" id="KW-0472">Membrane</keyword>
<proteinExistence type="predicted"/>
<reference evidence="2 3" key="1">
    <citation type="submission" date="2017-11" db="EMBL/GenBank/DDBJ databases">
        <title>Evolution of Phototrophy in the Chloroflexi Phylum Driven by Horizontal Gene Transfer.</title>
        <authorList>
            <person name="Ward L.M."/>
            <person name="Hemp J."/>
            <person name="Shih P.M."/>
            <person name="Mcglynn S.E."/>
            <person name="Fischer W."/>
        </authorList>
    </citation>
    <scope>NUCLEOTIDE SEQUENCE [LARGE SCALE GENOMIC DNA]</scope>
    <source>
        <strain evidence="2">JP3_7</strain>
    </source>
</reference>
<comment type="caution">
    <text evidence="2">The sequence shown here is derived from an EMBL/GenBank/DDBJ whole genome shotgun (WGS) entry which is preliminary data.</text>
</comment>
<dbReference type="AlphaFoldDB" id="A0A2M8Q875"/>
<feature type="transmembrane region" description="Helical" evidence="1">
    <location>
        <begin position="67"/>
        <end position="90"/>
    </location>
</feature>
<keyword evidence="1" id="KW-0812">Transmembrane</keyword>
<protein>
    <submittedName>
        <fullName evidence="2">Uncharacterized protein</fullName>
    </submittedName>
</protein>
<evidence type="ECO:0000313" key="2">
    <source>
        <dbReference type="EMBL" id="PJF46007.1"/>
    </source>
</evidence>
<accession>A0A2M8Q875</accession>
<evidence type="ECO:0000256" key="1">
    <source>
        <dbReference type="SAM" id="Phobius"/>
    </source>
</evidence>
<feature type="non-terminal residue" evidence="2">
    <location>
        <position position="136"/>
    </location>
</feature>
<name>A0A2M8Q875_9CHLR</name>
<feature type="transmembrane region" description="Helical" evidence="1">
    <location>
        <begin position="110"/>
        <end position="133"/>
    </location>
</feature>
<organism evidence="2 3">
    <name type="scientific">Candidatus Thermofonsia Clade 3 bacterium</name>
    <dbReference type="NCBI Taxonomy" id="2364212"/>
    <lineage>
        <taxon>Bacteria</taxon>
        <taxon>Bacillati</taxon>
        <taxon>Chloroflexota</taxon>
        <taxon>Candidatus Thermofontia</taxon>
        <taxon>Candidatus Thermofonsia Clade 3</taxon>
    </lineage>
</organism>
<keyword evidence="1" id="KW-1133">Transmembrane helix</keyword>
<dbReference type="Proteomes" id="UP000230790">
    <property type="component" value="Unassembled WGS sequence"/>
</dbReference>
<gene>
    <name evidence="2" type="ORF">CUN48_15995</name>
</gene>
<evidence type="ECO:0000313" key="3">
    <source>
        <dbReference type="Proteomes" id="UP000230790"/>
    </source>
</evidence>
<dbReference type="EMBL" id="PGTN01000553">
    <property type="protein sequence ID" value="PJF46007.1"/>
    <property type="molecule type" value="Genomic_DNA"/>
</dbReference>